<proteinExistence type="predicted"/>
<dbReference type="HOGENOM" id="CLU_1478469_0_0_1"/>
<dbReference type="OrthoDB" id="192148at2759"/>
<comment type="caution">
    <text evidence="2">The sequence shown here is derived from an EMBL/GenBank/DDBJ whole genome shotgun (WGS) entry which is preliminary data.</text>
</comment>
<dbReference type="Gene3D" id="1.20.930.20">
    <property type="entry name" value="Adaptor protein Cbl, N-terminal domain"/>
    <property type="match status" value="1"/>
</dbReference>
<name>V2WZU5_MONRO</name>
<reference evidence="2 3" key="1">
    <citation type="journal article" date="2014" name="BMC Genomics">
        <title>Genome and secretome analysis of the hemibiotrophic fungal pathogen, Moniliophthora roreri, which causes frosty pod rot disease of cacao: mechanisms of the biotrophic and necrotrophic phases.</title>
        <authorList>
            <person name="Meinhardt L.W."/>
            <person name="Costa G.G.L."/>
            <person name="Thomazella D.P.T."/>
            <person name="Teixeira P.J.P.L."/>
            <person name="Carazzolle M.F."/>
            <person name="Schuster S.C."/>
            <person name="Carlson J.E."/>
            <person name="Guiltinan M.J."/>
            <person name="Mieczkowski P."/>
            <person name="Farmer A."/>
            <person name="Ramaraj T."/>
            <person name="Crozier J."/>
            <person name="Davis R.E."/>
            <person name="Shao J."/>
            <person name="Melnick R.L."/>
            <person name="Pereira G.A.G."/>
            <person name="Bailey B.A."/>
        </authorList>
    </citation>
    <scope>NUCLEOTIDE SEQUENCE [LARGE SCALE GENOMIC DNA]</scope>
    <source>
        <strain evidence="2 3">MCA 2997</strain>
    </source>
</reference>
<evidence type="ECO:0000256" key="1">
    <source>
        <dbReference type="SAM" id="MobiDB-lite"/>
    </source>
</evidence>
<gene>
    <name evidence="2" type="ORF">Moror_4560</name>
</gene>
<sequence>MGNMPLPQLKISPPARGSENASEGRAERILSLTGDAIQTLLITLNEIACFTSVPYLSDASSLALGILGAVQQCHSNKANFIALAERACELVIEIDETCKAAVGESQGVRPSEFQPSSDQVNEYISPLMKRHLKKLFRTFLQIEHFARGQKDINWFIRFIKHKSDAAQIEDFRRKLDEAMSAFTVR</sequence>
<dbReference type="Proteomes" id="UP000017559">
    <property type="component" value="Unassembled WGS sequence"/>
</dbReference>
<dbReference type="InterPro" id="IPR059179">
    <property type="entry name" value="MLKL-like_MCAfunc"/>
</dbReference>
<feature type="region of interest" description="Disordered" evidence="1">
    <location>
        <begin position="1"/>
        <end position="23"/>
    </location>
</feature>
<dbReference type="AlphaFoldDB" id="V2WZU5"/>
<keyword evidence="3" id="KW-1185">Reference proteome</keyword>
<dbReference type="CDD" id="cd21037">
    <property type="entry name" value="MLKL_NTD"/>
    <property type="match status" value="1"/>
</dbReference>
<evidence type="ECO:0000313" key="2">
    <source>
        <dbReference type="EMBL" id="ESK92383.1"/>
    </source>
</evidence>
<dbReference type="KEGG" id="mrr:Moror_4560"/>
<dbReference type="InterPro" id="IPR036537">
    <property type="entry name" value="Adaptor_Cbl_N_dom_sf"/>
</dbReference>
<evidence type="ECO:0000313" key="3">
    <source>
        <dbReference type="Proteomes" id="UP000017559"/>
    </source>
</evidence>
<dbReference type="EMBL" id="AWSO01000288">
    <property type="protein sequence ID" value="ESK92383.1"/>
    <property type="molecule type" value="Genomic_DNA"/>
</dbReference>
<dbReference type="GO" id="GO:0007166">
    <property type="term" value="P:cell surface receptor signaling pathway"/>
    <property type="evidence" value="ECO:0007669"/>
    <property type="project" value="InterPro"/>
</dbReference>
<protein>
    <submittedName>
        <fullName evidence="2">Uncharacterized protein</fullName>
    </submittedName>
</protein>
<accession>V2WZU5</accession>
<organism evidence="2 3">
    <name type="scientific">Moniliophthora roreri (strain MCA 2997)</name>
    <name type="common">Cocoa frosty pod rot fungus</name>
    <name type="synonym">Crinipellis roreri</name>
    <dbReference type="NCBI Taxonomy" id="1381753"/>
    <lineage>
        <taxon>Eukaryota</taxon>
        <taxon>Fungi</taxon>
        <taxon>Dikarya</taxon>
        <taxon>Basidiomycota</taxon>
        <taxon>Agaricomycotina</taxon>
        <taxon>Agaricomycetes</taxon>
        <taxon>Agaricomycetidae</taxon>
        <taxon>Agaricales</taxon>
        <taxon>Marasmiineae</taxon>
        <taxon>Marasmiaceae</taxon>
        <taxon>Moniliophthora</taxon>
    </lineage>
</organism>